<sequence>MKAALIGLALVCVITLAGYGLRDDIGGVLGIKHDPIQARITLRNHCNVTDRAFVVRDLKTGHYASFRGGVATLRTVERNRLRIEISPRFTDVNLTTQSAPARERMTMTAKCTSKNWDKGYFAKD</sequence>
<keyword evidence="2" id="KW-1185">Reference proteome</keyword>
<proteinExistence type="predicted"/>
<reference evidence="1 2" key="1">
    <citation type="submission" date="2020-01" db="EMBL/GenBank/DDBJ databases">
        <authorList>
            <person name="Chen S."/>
        </authorList>
    </citation>
    <scope>NUCLEOTIDE SEQUENCE [LARGE SCALE GENOMIC DNA]</scope>
    <source>
        <strain evidence="1 2">GS-10</strain>
    </source>
</reference>
<name>A0A6L8LS64_9RHOB</name>
<dbReference type="AlphaFoldDB" id="A0A6L8LS64"/>
<dbReference type="Proteomes" id="UP000479043">
    <property type="component" value="Unassembled WGS sequence"/>
</dbReference>
<protein>
    <submittedName>
        <fullName evidence="1">Uncharacterized protein</fullName>
    </submittedName>
</protein>
<gene>
    <name evidence="1" type="ORF">GR167_19290</name>
</gene>
<accession>A0A6L8LS64</accession>
<organism evidence="1 2">
    <name type="scientific">Thalassovita mangrovi</name>
    <dbReference type="NCBI Taxonomy" id="2692236"/>
    <lineage>
        <taxon>Bacteria</taxon>
        <taxon>Pseudomonadati</taxon>
        <taxon>Pseudomonadota</taxon>
        <taxon>Alphaproteobacteria</taxon>
        <taxon>Rhodobacterales</taxon>
        <taxon>Roseobacteraceae</taxon>
        <taxon>Thalassovita</taxon>
    </lineage>
</organism>
<dbReference type="RefSeq" id="WP_160975372.1">
    <property type="nucleotide sequence ID" value="NZ_WWEN01000011.1"/>
</dbReference>
<evidence type="ECO:0000313" key="2">
    <source>
        <dbReference type="Proteomes" id="UP000479043"/>
    </source>
</evidence>
<comment type="caution">
    <text evidence="1">The sequence shown here is derived from an EMBL/GenBank/DDBJ whole genome shotgun (WGS) entry which is preliminary data.</text>
</comment>
<dbReference type="EMBL" id="WWEN01000011">
    <property type="protein sequence ID" value="MYM57470.1"/>
    <property type="molecule type" value="Genomic_DNA"/>
</dbReference>
<evidence type="ECO:0000313" key="1">
    <source>
        <dbReference type="EMBL" id="MYM57470.1"/>
    </source>
</evidence>